<sequence>MLADQLLTRSALRSLPKPEPLIDRTLDQGTTALLYGYRSTAKSFIAFDWAASIATGRKWQGRPVAQRRALYVAAEGANGYNGRAEAWETGWQTDIPDDMLSVLPRPINLTRVVDVDNLCALISWGGYSFVVLDTLARCMVGADENSAKDCGLVIDAMTRLLAQTPNGRGVILGVHHAGKDKKTLRGSSAFDAGVDTVYATTRDGAVITLEREKRKDGAEHDKHEFILDPIPGTDSVTVSVHRQVDKPERAQRLLSTFVHHFSTTGASKAELRRVAEMPDATFYRAADDLLKHGDLINVGTDKRPFYKVAHQ</sequence>
<dbReference type="InterPro" id="IPR027417">
    <property type="entry name" value="P-loop_NTPase"/>
</dbReference>
<evidence type="ECO:0000313" key="1">
    <source>
        <dbReference type="EMBL" id="OBJ90904.1"/>
    </source>
</evidence>
<dbReference type="Pfam" id="PF13481">
    <property type="entry name" value="AAA_25"/>
    <property type="match status" value="1"/>
</dbReference>
<dbReference type="SUPFAM" id="SSF52540">
    <property type="entry name" value="P-loop containing nucleoside triphosphate hydrolases"/>
    <property type="match status" value="1"/>
</dbReference>
<gene>
    <name evidence="1" type="ORF">A5640_02085</name>
</gene>
<accession>A0A1A3L2H5</accession>
<dbReference type="EMBL" id="LZLM01000002">
    <property type="protein sequence ID" value="OBJ90904.1"/>
    <property type="molecule type" value="Genomic_DNA"/>
</dbReference>
<reference evidence="1 2" key="1">
    <citation type="submission" date="2016-06" db="EMBL/GenBank/DDBJ databases">
        <authorList>
            <person name="Kjaerup R.B."/>
            <person name="Dalgaard T.S."/>
            <person name="Juul-Madsen H.R."/>
        </authorList>
    </citation>
    <scope>NUCLEOTIDE SEQUENCE [LARGE SCALE GENOMIC DNA]</scope>
    <source>
        <strain evidence="1 2">1276495.2</strain>
    </source>
</reference>
<dbReference type="Gene3D" id="3.40.50.300">
    <property type="entry name" value="P-loop containing nucleotide triphosphate hydrolases"/>
    <property type="match status" value="1"/>
</dbReference>
<dbReference type="AlphaFoldDB" id="A0A1A3L2H5"/>
<proteinExistence type="predicted"/>
<evidence type="ECO:0008006" key="3">
    <source>
        <dbReference type="Google" id="ProtNLM"/>
    </source>
</evidence>
<evidence type="ECO:0000313" key="2">
    <source>
        <dbReference type="Proteomes" id="UP000093925"/>
    </source>
</evidence>
<dbReference type="Proteomes" id="UP000093925">
    <property type="component" value="Unassembled WGS sequence"/>
</dbReference>
<name>A0A1A3L2H5_MYCAS</name>
<protein>
    <recommendedName>
        <fullName evidence="3">AAA family ATPase</fullName>
    </recommendedName>
</protein>
<organism evidence="1 2">
    <name type="scientific">Mycobacterium asiaticum</name>
    <dbReference type="NCBI Taxonomy" id="1790"/>
    <lineage>
        <taxon>Bacteria</taxon>
        <taxon>Bacillati</taxon>
        <taxon>Actinomycetota</taxon>
        <taxon>Actinomycetes</taxon>
        <taxon>Mycobacteriales</taxon>
        <taxon>Mycobacteriaceae</taxon>
        <taxon>Mycobacterium</taxon>
    </lineage>
</organism>
<comment type="caution">
    <text evidence="1">The sequence shown here is derived from an EMBL/GenBank/DDBJ whole genome shotgun (WGS) entry which is preliminary data.</text>
</comment>